<proteinExistence type="predicted"/>
<accession>A0A6S7GYY5</accession>
<dbReference type="EMBL" id="CACRXK020002667">
    <property type="protein sequence ID" value="CAB3995452.1"/>
    <property type="molecule type" value="Genomic_DNA"/>
</dbReference>
<evidence type="ECO:0000313" key="2">
    <source>
        <dbReference type="Proteomes" id="UP001152795"/>
    </source>
</evidence>
<protein>
    <submittedName>
        <fullName evidence="1">Uncharacterized protein</fullName>
    </submittedName>
</protein>
<dbReference type="Proteomes" id="UP001152795">
    <property type="component" value="Unassembled WGS sequence"/>
</dbReference>
<keyword evidence="2" id="KW-1185">Reference proteome</keyword>
<evidence type="ECO:0000313" key="1">
    <source>
        <dbReference type="EMBL" id="CAB3995452.1"/>
    </source>
</evidence>
<name>A0A6S7GYY5_PARCT</name>
<sequence>MARAESCPKKQFTFEPLEKKKIKHHDDEQPKVTKETLLKVLADIEDEIGELKQGNLEKKLKDLREQVNVLLQRHEEEFKRLCAEINDLKEEVEMLKAKNNELSDENKRLVNKLAVAQVTWLWEAHLVRFVVHPSKQIFQFDRFNQMRLYLKRVKKKDNLWTKIQNNIGSWTRKHWKMVNTVRKERNGVAHPDIIDLDLVESELTKMPLYFRDPMRHMMDILKTTASLMKFGRLAEFFKTNKHLFPTEEARGKGMDARALKDIHSWDRKFEEIDGLQNIQHEEAKRYLAKYVSDSRMINQYYFIVDFIKDGNRKRLGKLAWKFEKCYSFTSMSTQESEALNELKKLLSKPEDESNVADLIIAKLHIPDFLPKHLWKHGIKIVEKYFKGR</sequence>
<dbReference type="OrthoDB" id="6007872at2759"/>
<dbReference type="AlphaFoldDB" id="A0A6S7GYY5"/>
<reference evidence="1" key="1">
    <citation type="submission" date="2020-04" db="EMBL/GenBank/DDBJ databases">
        <authorList>
            <person name="Alioto T."/>
            <person name="Alioto T."/>
            <person name="Gomez Garrido J."/>
        </authorList>
    </citation>
    <scope>NUCLEOTIDE SEQUENCE</scope>
    <source>
        <strain evidence="1">A484AB</strain>
    </source>
</reference>
<gene>
    <name evidence="1" type="ORF">PACLA_8A023934</name>
</gene>
<comment type="caution">
    <text evidence="1">The sequence shown here is derived from an EMBL/GenBank/DDBJ whole genome shotgun (WGS) entry which is preliminary data.</text>
</comment>
<organism evidence="1 2">
    <name type="scientific">Paramuricea clavata</name>
    <name type="common">Red gorgonian</name>
    <name type="synonym">Violescent sea-whip</name>
    <dbReference type="NCBI Taxonomy" id="317549"/>
    <lineage>
        <taxon>Eukaryota</taxon>
        <taxon>Metazoa</taxon>
        <taxon>Cnidaria</taxon>
        <taxon>Anthozoa</taxon>
        <taxon>Octocorallia</taxon>
        <taxon>Malacalcyonacea</taxon>
        <taxon>Plexauridae</taxon>
        <taxon>Paramuricea</taxon>
    </lineage>
</organism>